<dbReference type="InterPro" id="IPR001789">
    <property type="entry name" value="Sig_transdc_resp-reg_receiver"/>
</dbReference>
<dbReference type="Gene3D" id="1.20.120.160">
    <property type="entry name" value="HPT domain"/>
    <property type="match status" value="1"/>
</dbReference>
<dbReference type="PANTHER" id="PTHR45138">
    <property type="entry name" value="REGULATORY COMPONENTS OF SENSORY TRANSDUCTION SYSTEM"/>
    <property type="match status" value="1"/>
</dbReference>
<dbReference type="Gene3D" id="3.40.50.2300">
    <property type="match status" value="2"/>
</dbReference>
<dbReference type="Pfam" id="PF00990">
    <property type="entry name" value="GGDEF"/>
    <property type="match status" value="1"/>
</dbReference>
<dbReference type="PANTHER" id="PTHR45138:SF9">
    <property type="entry name" value="DIGUANYLATE CYCLASE DGCM-RELATED"/>
    <property type="match status" value="1"/>
</dbReference>
<dbReference type="FunFam" id="3.30.70.270:FF:000001">
    <property type="entry name" value="Diguanylate cyclase domain protein"/>
    <property type="match status" value="1"/>
</dbReference>
<evidence type="ECO:0000313" key="11">
    <source>
        <dbReference type="Proteomes" id="UP000095401"/>
    </source>
</evidence>
<dbReference type="CDD" id="cd00156">
    <property type="entry name" value="REC"/>
    <property type="match status" value="1"/>
</dbReference>
<dbReference type="SMART" id="SM00448">
    <property type="entry name" value="REC"/>
    <property type="match status" value="1"/>
</dbReference>
<dbReference type="SUPFAM" id="SSF47226">
    <property type="entry name" value="Histidine-containing phosphotransfer domain, HPT domain"/>
    <property type="match status" value="1"/>
</dbReference>
<comment type="catalytic activity">
    <reaction evidence="4">
        <text>2 GTP = 3',3'-c-di-GMP + 2 diphosphate</text>
        <dbReference type="Rhea" id="RHEA:24898"/>
        <dbReference type="ChEBI" id="CHEBI:33019"/>
        <dbReference type="ChEBI" id="CHEBI:37565"/>
        <dbReference type="ChEBI" id="CHEBI:58805"/>
        <dbReference type="EC" id="2.7.7.65"/>
    </reaction>
</comment>
<dbReference type="Pfam" id="PF01627">
    <property type="entry name" value="Hpt"/>
    <property type="match status" value="1"/>
</dbReference>
<proteinExistence type="predicted"/>
<feature type="domain" description="Response regulatory" evidence="7">
    <location>
        <begin position="138"/>
        <end position="245"/>
    </location>
</feature>
<name>A0A1D8INA4_9GAMM</name>
<dbReference type="InterPro" id="IPR050469">
    <property type="entry name" value="Diguanylate_Cyclase"/>
</dbReference>
<evidence type="ECO:0000256" key="5">
    <source>
        <dbReference type="PROSITE-ProRule" id="PRU00110"/>
    </source>
</evidence>
<evidence type="ECO:0000259" key="8">
    <source>
        <dbReference type="PROSITE" id="PS50887"/>
    </source>
</evidence>
<dbReference type="AlphaFoldDB" id="A0A1D8INA4"/>
<dbReference type="GO" id="GO:0043709">
    <property type="term" value="P:cell adhesion involved in single-species biofilm formation"/>
    <property type="evidence" value="ECO:0007669"/>
    <property type="project" value="TreeGrafter"/>
</dbReference>
<evidence type="ECO:0000256" key="4">
    <source>
        <dbReference type="ARBA" id="ARBA00034247"/>
    </source>
</evidence>
<evidence type="ECO:0000256" key="1">
    <source>
        <dbReference type="ARBA" id="ARBA00001946"/>
    </source>
</evidence>
<dbReference type="CDD" id="cd01949">
    <property type="entry name" value="GGDEF"/>
    <property type="match status" value="1"/>
</dbReference>
<dbReference type="Gene3D" id="3.30.70.270">
    <property type="match status" value="1"/>
</dbReference>
<evidence type="ECO:0000313" key="10">
    <source>
        <dbReference type="EMBL" id="AOU97901.1"/>
    </source>
</evidence>
<comment type="cofactor">
    <cofactor evidence="1">
        <name>Mg(2+)</name>
        <dbReference type="ChEBI" id="CHEBI:18420"/>
    </cofactor>
</comment>
<dbReference type="GO" id="GO:0000160">
    <property type="term" value="P:phosphorelay signal transduction system"/>
    <property type="evidence" value="ECO:0007669"/>
    <property type="project" value="UniProtKB-KW"/>
</dbReference>
<keyword evidence="11" id="KW-1185">Reference proteome</keyword>
<feature type="domain" description="GGDEF" evidence="8">
    <location>
        <begin position="410"/>
        <end position="543"/>
    </location>
</feature>
<feature type="domain" description="HPt" evidence="9">
    <location>
        <begin position="16"/>
        <end position="115"/>
    </location>
</feature>
<dbReference type="Pfam" id="PF00072">
    <property type="entry name" value="Response_reg"/>
    <property type="match status" value="1"/>
</dbReference>
<evidence type="ECO:0000256" key="3">
    <source>
        <dbReference type="ARBA" id="ARBA00023012"/>
    </source>
</evidence>
<organism evidence="10 11">
    <name type="scientific">Acidihalobacter yilgarnensis</name>
    <dbReference type="NCBI Taxonomy" id="2819280"/>
    <lineage>
        <taxon>Bacteria</taxon>
        <taxon>Pseudomonadati</taxon>
        <taxon>Pseudomonadota</taxon>
        <taxon>Gammaproteobacteria</taxon>
        <taxon>Chromatiales</taxon>
        <taxon>Ectothiorhodospiraceae</taxon>
        <taxon>Acidihalobacter</taxon>
    </lineage>
</organism>
<dbReference type="InterPro" id="IPR000160">
    <property type="entry name" value="GGDEF_dom"/>
</dbReference>
<dbReference type="InterPro" id="IPR029787">
    <property type="entry name" value="Nucleotide_cyclase"/>
</dbReference>
<dbReference type="InterPro" id="IPR011006">
    <property type="entry name" value="CheY-like_superfamily"/>
</dbReference>
<dbReference type="NCBIfam" id="TIGR00254">
    <property type="entry name" value="GGDEF"/>
    <property type="match status" value="1"/>
</dbReference>
<feature type="modified residue" description="4-aspartylphosphate" evidence="6">
    <location>
        <position position="184"/>
    </location>
</feature>
<dbReference type="Proteomes" id="UP000095401">
    <property type="component" value="Chromosome"/>
</dbReference>
<dbReference type="InterPro" id="IPR008207">
    <property type="entry name" value="Sig_transdc_His_kin_Hpt_dom"/>
</dbReference>
<dbReference type="GO" id="GO:1902201">
    <property type="term" value="P:negative regulation of bacterial-type flagellum-dependent cell motility"/>
    <property type="evidence" value="ECO:0007669"/>
    <property type="project" value="TreeGrafter"/>
</dbReference>
<dbReference type="SUPFAM" id="SSF52172">
    <property type="entry name" value="CheY-like"/>
    <property type="match status" value="2"/>
</dbReference>
<feature type="modified residue" description="4-aspartylphosphate" evidence="6">
    <location>
        <position position="303"/>
    </location>
</feature>
<reference evidence="11" key="1">
    <citation type="submission" date="2016-09" db="EMBL/GenBank/DDBJ databases">
        <title>Acidihalobacter prosperus F5.</title>
        <authorList>
            <person name="Khaleque H.N."/>
            <person name="Ramsay J.P."/>
            <person name="Kaksonen A.H."/>
            <person name="Boxall N.J."/>
            <person name="Watkin E.L.J."/>
        </authorList>
    </citation>
    <scope>NUCLEOTIDE SEQUENCE [LARGE SCALE GENOMIC DNA]</scope>
    <source>
        <strain evidence="11">F5</strain>
    </source>
</reference>
<accession>A0A1D8INA4</accession>
<dbReference type="GO" id="GO:0005886">
    <property type="term" value="C:plasma membrane"/>
    <property type="evidence" value="ECO:0007669"/>
    <property type="project" value="TreeGrafter"/>
</dbReference>
<evidence type="ECO:0000259" key="7">
    <source>
        <dbReference type="PROSITE" id="PS50110"/>
    </source>
</evidence>
<protein>
    <recommendedName>
        <fullName evidence="2">diguanylate cyclase</fullName>
        <ecNumber evidence="2">2.7.7.65</ecNumber>
    </recommendedName>
</protein>
<dbReference type="PROSITE" id="PS50110">
    <property type="entry name" value="RESPONSE_REGULATORY"/>
    <property type="match status" value="2"/>
</dbReference>
<dbReference type="SUPFAM" id="SSF55073">
    <property type="entry name" value="Nucleotide cyclase"/>
    <property type="match status" value="1"/>
</dbReference>
<dbReference type="InterPro" id="IPR043128">
    <property type="entry name" value="Rev_trsase/Diguanyl_cyclase"/>
</dbReference>
<evidence type="ECO:0000256" key="2">
    <source>
        <dbReference type="ARBA" id="ARBA00012528"/>
    </source>
</evidence>
<dbReference type="EMBL" id="CP017415">
    <property type="protein sequence ID" value="AOU97901.1"/>
    <property type="molecule type" value="Genomic_DNA"/>
</dbReference>
<dbReference type="PROSITE" id="PS50894">
    <property type="entry name" value="HPT"/>
    <property type="match status" value="1"/>
</dbReference>
<dbReference type="SMART" id="SM00267">
    <property type="entry name" value="GGDEF"/>
    <property type="match status" value="1"/>
</dbReference>
<evidence type="ECO:0000256" key="6">
    <source>
        <dbReference type="PROSITE-ProRule" id="PRU00169"/>
    </source>
</evidence>
<dbReference type="GO" id="GO:0004672">
    <property type="term" value="F:protein kinase activity"/>
    <property type="evidence" value="ECO:0007669"/>
    <property type="project" value="UniProtKB-ARBA"/>
</dbReference>
<dbReference type="KEGG" id="aprs:BI364_07930"/>
<dbReference type="GO" id="GO:0052621">
    <property type="term" value="F:diguanylate cyclase activity"/>
    <property type="evidence" value="ECO:0007669"/>
    <property type="project" value="UniProtKB-EC"/>
</dbReference>
<dbReference type="SMART" id="SM00073">
    <property type="entry name" value="HPT"/>
    <property type="match status" value="1"/>
</dbReference>
<gene>
    <name evidence="10" type="ORF">BI364_07930</name>
</gene>
<sequence length="546" mass="60271">MTQTDHEAVERELARLKAMYRESLRDALIELDQLASQLIHDEGGRDVMSALQSRLHRLSGSAGTFGLPALSEAAHVLEVLVNEWLNTEPTPVVSAHVLDEFAADIGGLASLLLENDRPACAADASPPGTLVAQAVSRQVWVLCADDALRQELMGALNQFDYQVMGFQTPGEVNNQQLPDALVVDIRLSGLGEDAQWLSKFTGPLITLVDSMDFDDCLSAAWLGADAVFQHPTDASELATRIDSMLRERDIQAYRVLIVDDDLILAEHYRLVLTAAGMRAEILDAPTLIIERVASFRPELILLDVNLSGYSGPDLASVIRYHDEWVGLPIVYLSAETDLDRQIDALSRGADDFLVKPISDTQLVAVVKVRARRFRQLAELMYLDSLTGLYKHGPIKDELRAELGRARRNQASLTAAMIDIDHFKQVNDTYGHAQGDRVIKALAYLLKQRLRQSDRIGRYGGEEFLVIMSACDAEEARRALDDIRLRFSALQFHHEGKVFNCTLSAGVADNAVLDDEPQALLAAADEALYAAKRSGRDRVVLAHASRD</sequence>
<dbReference type="InterPro" id="IPR036641">
    <property type="entry name" value="HPT_dom_sf"/>
</dbReference>
<feature type="modified residue" description="Phosphohistidine" evidence="5">
    <location>
        <position position="56"/>
    </location>
</feature>
<feature type="domain" description="Response regulatory" evidence="7">
    <location>
        <begin position="254"/>
        <end position="370"/>
    </location>
</feature>
<evidence type="ECO:0000259" key="9">
    <source>
        <dbReference type="PROSITE" id="PS50894"/>
    </source>
</evidence>
<dbReference type="EC" id="2.7.7.65" evidence="2"/>
<dbReference type="CDD" id="cd00088">
    <property type="entry name" value="HPT"/>
    <property type="match status" value="1"/>
</dbReference>
<dbReference type="PROSITE" id="PS50887">
    <property type="entry name" value="GGDEF"/>
    <property type="match status" value="1"/>
</dbReference>
<keyword evidence="6" id="KW-0597">Phosphoprotein</keyword>
<keyword evidence="3" id="KW-0902">Two-component regulatory system</keyword>